<dbReference type="GO" id="GO:0016614">
    <property type="term" value="F:oxidoreductase activity, acting on CH-OH group of donors"/>
    <property type="evidence" value="ECO:0007669"/>
    <property type="project" value="InterPro"/>
</dbReference>
<keyword evidence="7" id="KW-0443">Lipid metabolism</keyword>
<keyword evidence="4" id="KW-0521">NADP</keyword>
<evidence type="ECO:0000256" key="1">
    <source>
        <dbReference type="ARBA" id="ARBA00022490"/>
    </source>
</evidence>
<organism evidence="10 11">
    <name type="scientific">Candidatus Blautia merdavium</name>
    <dbReference type="NCBI Taxonomy" id="2838494"/>
    <lineage>
        <taxon>Bacteria</taxon>
        <taxon>Bacillati</taxon>
        <taxon>Bacillota</taxon>
        <taxon>Clostridia</taxon>
        <taxon>Lachnospirales</taxon>
        <taxon>Lachnospiraceae</taxon>
        <taxon>Blautia</taxon>
    </lineage>
</organism>
<accession>A0A9D2PJ51</accession>
<evidence type="ECO:0000313" key="10">
    <source>
        <dbReference type="EMBL" id="HJC62013.1"/>
    </source>
</evidence>
<keyword evidence="3" id="KW-0479">Metal-binding</keyword>
<name>A0A9D2PJ51_9FIRM</name>
<keyword evidence="2" id="KW-0444">Lipid biosynthesis</keyword>
<dbReference type="GO" id="GO:0005829">
    <property type="term" value="C:cytosol"/>
    <property type="evidence" value="ECO:0007669"/>
    <property type="project" value="TreeGrafter"/>
</dbReference>
<dbReference type="SUPFAM" id="SSF56796">
    <property type="entry name" value="Dehydroquinate synthase-like"/>
    <property type="match status" value="1"/>
</dbReference>
<gene>
    <name evidence="10" type="ORF">H9753_00150</name>
</gene>
<sequence>MSNVDWKQYLNREYSCSCRKVHTCDIEEIYIEENAVRRLPEVLSRHTYKNLCVVCDRNTEKAAGFQVYEELEKAGYTFKRILYQEEELVPDEEALIYLFTEVPNDCDLVIAVGGGTINDLCRYVSYKMKIDYYIVGTAPSMDGYASNVSPLIIRHLKTTFEARPARVIFGDLNIISQAPLHMIAAGAGDILGKYVCLTDWQLAHIVNGEYICPEIMELVRQSIQKVVENAQAAAKRDKQAIAAIMEGLVLSGIAMSYIGNSRPASGSEHHMSHYWEMMFLLDHAPDPLHGTKVGIGTVMAIRLYEMLKEKKDQLVPVKDFSFALEQWKDEIKNAYGPAAGGVLTLEDKTGKNSKEEVSRRTEVFCREKEKIWKIIDELPDAEKIAEVLKSMEAPFYPDQIQVSSEVFKRGIFYAKDLRDRFGLLQILFDFGLQEEFSQRLIEEVY</sequence>
<keyword evidence="6" id="KW-0520">NAD</keyword>
<keyword evidence="5" id="KW-0560">Oxidoreductase</keyword>
<reference evidence="10" key="1">
    <citation type="journal article" date="2021" name="PeerJ">
        <title>Extensive microbial diversity within the chicken gut microbiome revealed by metagenomics and culture.</title>
        <authorList>
            <person name="Gilroy R."/>
            <person name="Ravi A."/>
            <person name="Getino M."/>
            <person name="Pursley I."/>
            <person name="Horton D.L."/>
            <person name="Alikhan N.F."/>
            <person name="Baker D."/>
            <person name="Gharbi K."/>
            <person name="Hall N."/>
            <person name="Watson M."/>
            <person name="Adriaenssens E.M."/>
            <person name="Foster-Nyarko E."/>
            <person name="Jarju S."/>
            <person name="Secka A."/>
            <person name="Antonio M."/>
            <person name="Oren A."/>
            <person name="Chaudhuri R.R."/>
            <person name="La Ragione R."/>
            <person name="Hildebrand F."/>
            <person name="Pallen M.J."/>
        </authorList>
    </citation>
    <scope>NUCLEOTIDE SEQUENCE</scope>
    <source>
        <strain evidence="10">ChiBcec2-3848</strain>
    </source>
</reference>
<keyword evidence="1" id="KW-0963">Cytoplasm</keyword>
<proteinExistence type="predicted"/>
<dbReference type="PANTHER" id="PTHR43616">
    <property type="entry name" value="GLYCEROL DEHYDROGENASE"/>
    <property type="match status" value="1"/>
</dbReference>
<dbReference type="InterPro" id="IPR016205">
    <property type="entry name" value="Glycerol_DH"/>
</dbReference>
<evidence type="ECO:0000256" key="9">
    <source>
        <dbReference type="ARBA" id="ARBA00023264"/>
    </source>
</evidence>
<dbReference type="CDD" id="cd08175">
    <property type="entry name" value="G1PDH"/>
    <property type="match status" value="1"/>
</dbReference>
<evidence type="ECO:0000256" key="6">
    <source>
        <dbReference type="ARBA" id="ARBA00023027"/>
    </source>
</evidence>
<dbReference type="PANTHER" id="PTHR43616:SF5">
    <property type="entry name" value="GLYCEROL DEHYDROGENASE 1"/>
    <property type="match status" value="1"/>
</dbReference>
<dbReference type="AlphaFoldDB" id="A0A9D2PJ51"/>
<dbReference type="EMBL" id="DWVZ01000002">
    <property type="protein sequence ID" value="HJC62013.1"/>
    <property type="molecule type" value="Genomic_DNA"/>
</dbReference>
<evidence type="ECO:0000256" key="7">
    <source>
        <dbReference type="ARBA" id="ARBA00023098"/>
    </source>
</evidence>
<dbReference type="InterPro" id="IPR032837">
    <property type="entry name" value="G1PDH"/>
</dbReference>
<dbReference type="Pfam" id="PF13685">
    <property type="entry name" value="Fe-ADH_2"/>
    <property type="match status" value="1"/>
</dbReference>
<evidence type="ECO:0000256" key="4">
    <source>
        <dbReference type="ARBA" id="ARBA00022857"/>
    </source>
</evidence>
<comment type="caution">
    <text evidence="10">The sequence shown here is derived from an EMBL/GenBank/DDBJ whole genome shotgun (WGS) entry which is preliminary data.</text>
</comment>
<dbReference type="Gene3D" id="1.20.1090.10">
    <property type="entry name" value="Dehydroquinate synthase-like - alpha domain"/>
    <property type="match status" value="1"/>
</dbReference>
<evidence type="ECO:0000313" key="11">
    <source>
        <dbReference type="Proteomes" id="UP000823886"/>
    </source>
</evidence>
<dbReference type="Proteomes" id="UP000823886">
    <property type="component" value="Unassembled WGS sequence"/>
</dbReference>
<dbReference type="GO" id="GO:0046872">
    <property type="term" value="F:metal ion binding"/>
    <property type="evidence" value="ECO:0007669"/>
    <property type="project" value="UniProtKB-KW"/>
</dbReference>
<evidence type="ECO:0000256" key="5">
    <source>
        <dbReference type="ARBA" id="ARBA00023002"/>
    </source>
</evidence>
<reference evidence="10" key="2">
    <citation type="submission" date="2021-04" db="EMBL/GenBank/DDBJ databases">
        <authorList>
            <person name="Gilroy R."/>
        </authorList>
    </citation>
    <scope>NUCLEOTIDE SEQUENCE</scope>
    <source>
        <strain evidence="10">ChiBcec2-3848</strain>
    </source>
</reference>
<keyword evidence="9" id="KW-1208">Phospholipid metabolism</keyword>
<dbReference type="GO" id="GO:0008654">
    <property type="term" value="P:phospholipid biosynthetic process"/>
    <property type="evidence" value="ECO:0007669"/>
    <property type="project" value="UniProtKB-KW"/>
</dbReference>
<dbReference type="Gene3D" id="3.40.50.1970">
    <property type="match status" value="1"/>
</dbReference>
<protein>
    <submittedName>
        <fullName evidence="10">Sn-glycerol-1-phosphate dehydrogenase</fullName>
    </submittedName>
</protein>
<evidence type="ECO:0000256" key="3">
    <source>
        <dbReference type="ARBA" id="ARBA00022723"/>
    </source>
</evidence>
<keyword evidence="8" id="KW-0594">Phospholipid biosynthesis</keyword>
<evidence type="ECO:0000256" key="2">
    <source>
        <dbReference type="ARBA" id="ARBA00022516"/>
    </source>
</evidence>
<evidence type="ECO:0000256" key="8">
    <source>
        <dbReference type="ARBA" id="ARBA00023209"/>
    </source>
</evidence>